<reference evidence="5" key="1">
    <citation type="journal article" date="2019" name="Int. J. Syst. Evol. Microbiol.">
        <title>The Global Catalogue of Microorganisms (GCM) 10K type strain sequencing project: providing services to taxonomists for standard genome sequencing and annotation.</title>
        <authorList>
            <consortium name="The Broad Institute Genomics Platform"/>
            <consortium name="The Broad Institute Genome Sequencing Center for Infectious Disease"/>
            <person name="Wu L."/>
            <person name="Ma J."/>
        </authorList>
    </citation>
    <scope>NUCLEOTIDE SEQUENCE [LARGE SCALE GENOMIC DNA]</scope>
    <source>
        <strain evidence="5">IBRC-M 10906</strain>
    </source>
</reference>
<evidence type="ECO:0000256" key="1">
    <source>
        <dbReference type="ARBA" id="ARBA00023002"/>
    </source>
</evidence>
<evidence type="ECO:0000313" key="4">
    <source>
        <dbReference type="EMBL" id="MFD2802255.1"/>
    </source>
</evidence>
<dbReference type="GO" id="GO:0016491">
    <property type="term" value="F:oxidoreductase activity"/>
    <property type="evidence" value="ECO:0007669"/>
    <property type="project" value="UniProtKB-KW"/>
</dbReference>
<keyword evidence="5" id="KW-1185">Reference proteome</keyword>
<accession>A0ABW5WIN3</accession>
<evidence type="ECO:0000313" key="5">
    <source>
        <dbReference type="Proteomes" id="UP001597478"/>
    </source>
</evidence>
<dbReference type="EC" id="1.-.-.-" evidence="4"/>
<dbReference type="RefSeq" id="WP_377392824.1">
    <property type="nucleotide sequence ID" value="NZ_JBHSAN010000034.1"/>
</dbReference>
<gene>
    <name evidence="4" type="ORF">ACFS2C_22970</name>
</gene>
<name>A0ABW5WIN3_9PSEU</name>
<proteinExistence type="predicted"/>
<dbReference type="InterPro" id="IPR036661">
    <property type="entry name" value="Luciferase-like_sf"/>
</dbReference>
<dbReference type="Proteomes" id="UP001597478">
    <property type="component" value="Unassembled WGS sequence"/>
</dbReference>
<keyword evidence="2" id="KW-0503">Monooxygenase</keyword>
<evidence type="ECO:0000256" key="2">
    <source>
        <dbReference type="ARBA" id="ARBA00023033"/>
    </source>
</evidence>
<dbReference type="SUPFAM" id="SSF51679">
    <property type="entry name" value="Bacterial luciferase-like"/>
    <property type="match status" value="1"/>
</dbReference>
<sequence length="372" mass="41496">MRFGVFYVLECPDHDFSRAYREMLAQIDYAEYLGFDEVWLAEHHGSDYGSLPSPQVAAAAVAERTTRMRIGIAVSNLTFDWPVRVAEDYAMVDVLSGGRLDFGAGRGYQPAEFHNMGVGDRQPVSREVFGEALEIIRGLWSKRPGQPFSFHGKHFDIDGVDCRPTPVQRPTPPMYVASISPETFELVATTGYNLLVTPTLMTLPELNRLVVDLKRRLIAGGREPLSLDFPMNWQIHLADTTAEAVADVAQPLTWYYRNVLDLLPSGPTVPPSYERYAELAATSDEAGGLTLEGLRESGVVYVGEPAGLVGEIETLYQETGLQHLICWMRFGGLAHDKVIRSMELFAEDVMPHFRDRPPVVPRALRDEVAAIR</sequence>
<dbReference type="InterPro" id="IPR011251">
    <property type="entry name" value="Luciferase-like_dom"/>
</dbReference>
<organism evidence="4 5">
    <name type="scientific">Prauserella oleivorans</name>
    <dbReference type="NCBI Taxonomy" id="1478153"/>
    <lineage>
        <taxon>Bacteria</taxon>
        <taxon>Bacillati</taxon>
        <taxon>Actinomycetota</taxon>
        <taxon>Actinomycetes</taxon>
        <taxon>Pseudonocardiales</taxon>
        <taxon>Pseudonocardiaceae</taxon>
        <taxon>Prauserella</taxon>
    </lineage>
</organism>
<comment type="caution">
    <text evidence="4">The sequence shown here is derived from an EMBL/GenBank/DDBJ whole genome shotgun (WGS) entry which is preliminary data.</text>
</comment>
<protein>
    <submittedName>
        <fullName evidence="4">LLM class flavin-dependent oxidoreductase</fullName>
        <ecNumber evidence="4">1.-.-.-</ecNumber>
    </submittedName>
</protein>
<dbReference type="PANTHER" id="PTHR30137">
    <property type="entry name" value="LUCIFERASE-LIKE MONOOXYGENASE"/>
    <property type="match status" value="1"/>
</dbReference>
<evidence type="ECO:0000259" key="3">
    <source>
        <dbReference type="Pfam" id="PF00296"/>
    </source>
</evidence>
<dbReference type="Gene3D" id="3.20.20.30">
    <property type="entry name" value="Luciferase-like domain"/>
    <property type="match status" value="1"/>
</dbReference>
<keyword evidence="1 4" id="KW-0560">Oxidoreductase</keyword>
<feature type="domain" description="Luciferase-like" evidence="3">
    <location>
        <begin position="1"/>
        <end position="323"/>
    </location>
</feature>
<dbReference type="Pfam" id="PF00296">
    <property type="entry name" value="Bac_luciferase"/>
    <property type="match status" value="1"/>
</dbReference>
<dbReference type="PANTHER" id="PTHR30137:SF8">
    <property type="entry name" value="BLR5498 PROTEIN"/>
    <property type="match status" value="1"/>
</dbReference>
<dbReference type="EMBL" id="JBHUOF010000043">
    <property type="protein sequence ID" value="MFD2802255.1"/>
    <property type="molecule type" value="Genomic_DNA"/>
</dbReference>
<dbReference type="InterPro" id="IPR050766">
    <property type="entry name" value="Bact_Lucif_Oxidored"/>
</dbReference>